<dbReference type="GO" id="GO:0031012">
    <property type="term" value="C:extracellular matrix"/>
    <property type="evidence" value="ECO:0007669"/>
    <property type="project" value="TreeGrafter"/>
</dbReference>
<dbReference type="Proteomes" id="UP000190648">
    <property type="component" value="Unassembled WGS sequence"/>
</dbReference>
<dbReference type="PANTHER" id="PTHR33395">
    <property type="entry name" value="TRANSCRIPTASE, PUTATIVE-RELATED-RELATED"/>
    <property type="match status" value="1"/>
</dbReference>
<dbReference type="PANTHER" id="PTHR33395:SF22">
    <property type="entry name" value="REVERSE TRANSCRIPTASE DOMAIN-CONTAINING PROTEIN"/>
    <property type="match status" value="1"/>
</dbReference>
<evidence type="ECO:0000313" key="2">
    <source>
        <dbReference type="Proteomes" id="UP000190648"/>
    </source>
</evidence>
<dbReference type="OrthoDB" id="6152807at2759"/>
<name>A0A1V4IPS1_PATFA</name>
<comment type="caution">
    <text evidence="1">The sequence shown here is derived from an EMBL/GenBank/DDBJ whole genome shotgun (WGS) entry which is preliminary data.</text>
</comment>
<dbReference type="EMBL" id="LSYS01009690">
    <property type="protein sequence ID" value="OPJ62008.1"/>
    <property type="molecule type" value="Genomic_DNA"/>
</dbReference>
<accession>A0A1V4IPS1</accession>
<dbReference type="GO" id="GO:0061343">
    <property type="term" value="P:cell adhesion involved in heart morphogenesis"/>
    <property type="evidence" value="ECO:0007669"/>
    <property type="project" value="TreeGrafter"/>
</dbReference>
<sequence length="175" mass="19610">MASCKQCRRLLECLEDNFCSQVTDDPARGNAILDLMVTNASELIGDVKIGGSLGSSDHACMDFTVLRDVGYVKIKVRTLIFRKAKFQLFEELVNRETAIRNKGAEQNCQMAFHGAQELVILRGSLFLQPDFLDVLLSLMESKNSICERLTSPGILGETKQSLYVLCHTFQPLKEF</sequence>
<dbReference type="AlphaFoldDB" id="A0A1V4IPS1"/>
<protein>
    <submittedName>
        <fullName evidence="1">Uncharacterized protein</fullName>
    </submittedName>
</protein>
<evidence type="ECO:0000313" key="1">
    <source>
        <dbReference type="EMBL" id="OPJ62008.1"/>
    </source>
</evidence>
<reference evidence="1 2" key="1">
    <citation type="submission" date="2016-02" db="EMBL/GenBank/DDBJ databases">
        <title>Band-tailed pigeon sequencing and assembly.</title>
        <authorList>
            <person name="Soares A.E."/>
            <person name="Novak B.J."/>
            <person name="Rice E.S."/>
            <person name="O'Connell B."/>
            <person name="Chang D."/>
            <person name="Weber S."/>
            <person name="Shapiro B."/>
        </authorList>
    </citation>
    <scope>NUCLEOTIDE SEQUENCE [LARGE SCALE GENOMIC DNA]</scope>
    <source>
        <strain evidence="1">BTP2013</strain>
        <tissue evidence="1">Blood</tissue>
    </source>
</reference>
<proteinExistence type="predicted"/>
<keyword evidence="2" id="KW-1185">Reference proteome</keyword>
<gene>
    <name evidence="1" type="ORF">AV530_002704</name>
</gene>
<organism evidence="1 2">
    <name type="scientific">Patagioenas fasciata monilis</name>
    <dbReference type="NCBI Taxonomy" id="372326"/>
    <lineage>
        <taxon>Eukaryota</taxon>
        <taxon>Metazoa</taxon>
        <taxon>Chordata</taxon>
        <taxon>Craniata</taxon>
        <taxon>Vertebrata</taxon>
        <taxon>Euteleostomi</taxon>
        <taxon>Archelosauria</taxon>
        <taxon>Archosauria</taxon>
        <taxon>Dinosauria</taxon>
        <taxon>Saurischia</taxon>
        <taxon>Theropoda</taxon>
        <taxon>Coelurosauria</taxon>
        <taxon>Aves</taxon>
        <taxon>Neognathae</taxon>
        <taxon>Neoaves</taxon>
        <taxon>Columbimorphae</taxon>
        <taxon>Columbiformes</taxon>
        <taxon>Columbidae</taxon>
        <taxon>Patagioenas</taxon>
    </lineage>
</organism>
<dbReference type="GO" id="GO:0007508">
    <property type="term" value="P:larval heart development"/>
    <property type="evidence" value="ECO:0007669"/>
    <property type="project" value="TreeGrafter"/>
</dbReference>